<organism evidence="2 3">
    <name type="scientific">Friedmanniomyces endolithicus</name>
    <dbReference type="NCBI Taxonomy" id="329885"/>
    <lineage>
        <taxon>Eukaryota</taxon>
        <taxon>Fungi</taxon>
        <taxon>Dikarya</taxon>
        <taxon>Ascomycota</taxon>
        <taxon>Pezizomycotina</taxon>
        <taxon>Dothideomycetes</taxon>
        <taxon>Dothideomycetidae</taxon>
        <taxon>Mycosphaerellales</taxon>
        <taxon>Teratosphaeriaceae</taxon>
        <taxon>Friedmanniomyces</taxon>
    </lineage>
</organism>
<dbReference type="OrthoDB" id="3828950at2759"/>
<sequence length="521" mass="57119">MTEISDESKALNTDLRILKALGALHRVRVAVNDCGIEDKKKFGKIRVAYEAAQVLHRVLHTEKTEHELRQAERRFKSFDERFRAVQSRASTDIDSIKLRTNQLAHWLAVNDKERPELERLLVPYVPRTFDPDSPDPGPQTHIVSQPLQLNIPADQFTLIGARVHSSLPWCPSVVLSSDGKEWVEIRCPVCKGNVSPATGEPMVGVEAMLNHLISTHHCEPMSMSQVIALCQSRVVRISAVHNICTEGDAGMPYVEKITAAAESTRIITGRGLQDLSKEWSMVGWAWGMHPENSIPAAPHIVRHPVGRWFVLACPVCHGNSSSRGKLGFLSGPRGFYNHLCQGHDEVPKARIGGLAGTIELCQVRELIRDEVEHLKFGSPDAIAIKAIQVKRTVPGPLTAVEELAVAEAQARDDAAVAEIFAREAKRKTPPSVDRAGSSGYGDRDLGGAKKRARVSKELQAAMRVPKKRSEDIGLFVSEGEEEGKDVAGPPELAEEPVFAVAGAVPQKATRAPCPFIEDNSD</sequence>
<reference evidence="2 3" key="1">
    <citation type="submission" date="2017-03" db="EMBL/GenBank/DDBJ databases">
        <title>Genomes of endolithic fungi from Antarctica.</title>
        <authorList>
            <person name="Coleine C."/>
            <person name="Masonjones S."/>
            <person name="Stajich J.E."/>
        </authorList>
    </citation>
    <scope>NUCLEOTIDE SEQUENCE [LARGE SCALE GENOMIC DNA]</scope>
    <source>
        <strain evidence="2 3">CCFEE 5311</strain>
    </source>
</reference>
<dbReference type="EMBL" id="NAJP01000122">
    <property type="protein sequence ID" value="TKA28051.1"/>
    <property type="molecule type" value="Genomic_DNA"/>
</dbReference>
<protein>
    <submittedName>
        <fullName evidence="2">Uncharacterized protein</fullName>
    </submittedName>
</protein>
<gene>
    <name evidence="2" type="ORF">B0A54_16426</name>
</gene>
<evidence type="ECO:0000313" key="2">
    <source>
        <dbReference type="EMBL" id="TKA28051.1"/>
    </source>
</evidence>
<evidence type="ECO:0000256" key="1">
    <source>
        <dbReference type="SAM" id="MobiDB-lite"/>
    </source>
</evidence>
<feature type="region of interest" description="Disordered" evidence="1">
    <location>
        <begin position="425"/>
        <end position="448"/>
    </location>
</feature>
<dbReference type="Proteomes" id="UP000310066">
    <property type="component" value="Unassembled WGS sequence"/>
</dbReference>
<accession>A0A4U0TZL7</accession>
<evidence type="ECO:0000313" key="3">
    <source>
        <dbReference type="Proteomes" id="UP000310066"/>
    </source>
</evidence>
<proteinExistence type="predicted"/>
<dbReference type="AlphaFoldDB" id="A0A4U0TZL7"/>
<comment type="caution">
    <text evidence="2">The sequence shown here is derived from an EMBL/GenBank/DDBJ whole genome shotgun (WGS) entry which is preliminary data.</text>
</comment>
<name>A0A4U0TZL7_9PEZI</name>